<evidence type="ECO:0000256" key="1">
    <source>
        <dbReference type="ARBA" id="ARBA00000085"/>
    </source>
</evidence>
<dbReference type="InterPro" id="IPR036097">
    <property type="entry name" value="HisK_dim/P_sf"/>
</dbReference>
<dbReference type="SUPFAM" id="SSF47384">
    <property type="entry name" value="Homodimeric domain of signal transducing histidine kinase"/>
    <property type="match status" value="1"/>
</dbReference>
<dbReference type="InterPro" id="IPR003661">
    <property type="entry name" value="HisK_dim/P_dom"/>
</dbReference>
<evidence type="ECO:0000256" key="4">
    <source>
        <dbReference type="ARBA" id="ARBA00022679"/>
    </source>
</evidence>
<dbReference type="Gene3D" id="3.30.565.10">
    <property type="entry name" value="Histidine kinase-like ATPase, C-terminal domain"/>
    <property type="match status" value="1"/>
</dbReference>
<comment type="subunit">
    <text evidence="9">At low DSF concentrations, interacts with RpfF.</text>
</comment>
<feature type="region of interest" description="Disordered" evidence="13">
    <location>
        <begin position="630"/>
        <end position="675"/>
    </location>
</feature>
<evidence type="ECO:0000256" key="11">
    <source>
        <dbReference type="PROSITE-ProRule" id="PRU00169"/>
    </source>
</evidence>
<dbReference type="AlphaFoldDB" id="L8J7W8"/>
<dbReference type="EC" id="2.7.13.3" evidence="2"/>
<evidence type="ECO:0000256" key="6">
    <source>
        <dbReference type="ARBA" id="ARBA00022777"/>
    </source>
</evidence>
<dbReference type="InterPro" id="IPR005467">
    <property type="entry name" value="His_kinase_dom"/>
</dbReference>
<reference evidence="17 18" key="1">
    <citation type="submission" date="2012-12" db="EMBL/GenBank/DDBJ databases">
        <title>Genome Assembly of Photobacterium sp. AK15.</title>
        <authorList>
            <person name="Khatri I."/>
            <person name="Vaidya B."/>
            <person name="Srinivas T.N.R."/>
            <person name="Subramanian S."/>
            <person name="Pinnaka A."/>
        </authorList>
    </citation>
    <scope>NUCLEOTIDE SEQUENCE [LARGE SCALE GENOMIC DNA]</scope>
    <source>
        <strain evidence="17 18">AK15</strain>
    </source>
</reference>
<dbReference type="InterPro" id="IPR003594">
    <property type="entry name" value="HATPase_dom"/>
</dbReference>
<keyword evidence="8" id="KW-0902">Two-component regulatory system</keyword>
<dbReference type="CDD" id="cd17546">
    <property type="entry name" value="REC_hyHK_CKI1_RcsC-like"/>
    <property type="match status" value="2"/>
</dbReference>
<comment type="catalytic activity">
    <reaction evidence="1">
        <text>ATP + protein L-histidine = ADP + protein N-phospho-L-histidine.</text>
        <dbReference type="EC" id="2.7.13.3"/>
    </reaction>
</comment>
<evidence type="ECO:0000256" key="10">
    <source>
        <dbReference type="ARBA" id="ARBA00068150"/>
    </source>
</evidence>
<dbReference type="EMBL" id="AMZO01000030">
    <property type="protein sequence ID" value="ELR64243.1"/>
    <property type="molecule type" value="Genomic_DNA"/>
</dbReference>
<protein>
    <recommendedName>
        <fullName evidence="10">Sensory/regulatory protein RpfC</fullName>
        <ecNumber evidence="2">2.7.13.3</ecNumber>
    </recommendedName>
</protein>
<dbReference type="SMART" id="SM00387">
    <property type="entry name" value="HATPase_c"/>
    <property type="match status" value="1"/>
</dbReference>
<feature type="compositionally biased region" description="Polar residues" evidence="13">
    <location>
        <begin position="665"/>
        <end position="675"/>
    </location>
</feature>
<proteinExistence type="predicted"/>
<evidence type="ECO:0000259" key="16">
    <source>
        <dbReference type="PROSITE" id="PS50110"/>
    </source>
</evidence>
<organism evidence="17 18">
    <name type="scientific">Photobacterium marinum</name>
    <dbReference type="NCBI Taxonomy" id="1056511"/>
    <lineage>
        <taxon>Bacteria</taxon>
        <taxon>Pseudomonadati</taxon>
        <taxon>Pseudomonadota</taxon>
        <taxon>Gammaproteobacteria</taxon>
        <taxon>Vibrionales</taxon>
        <taxon>Vibrionaceae</taxon>
        <taxon>Photobacterium</taxon>
    </lineage>
</organism>
<feature type="domain" description="Histidine kinase" evidence="15">
    <location>
        <begin position="253"/>
        <end position="474"/>
    </location>
</feature>
<comment type="caution">
    <text evidence="17">The sequence shown here is derived from an EMBL/GenBank/DDBJ whole genome shotgun (WGS) entry which is preliminary data.</text>
</comment>
<dbReference type="SMART" id="SM00388">
    <property type="entry name" value="HisKA"/>
    <property type="match status" value="1"/>
</dbReference>
<evidence type="ECO:0000256" key="9">
    <source>
        <dbReference type="ARBA" id="ARBA00064003"/>
    </source>
</evidence>
<keyword evidence="3 11" id="KW-0597">Phosphoprotein</keyword>
<evidence type="ECO:0000256" key="13">
    <source>
        <dbReference type="SAM" id="MobiDB-lite"/>
    </source>
</evidence>
<dbReference type="SUPFAM" id="SSF55874">
    <property type="entry name" value="ATPase domain of HSP90 chaperone/DNA topoisomerase II/histidine kinase"/>
    <property type="match status" value="1"/>
</dbReference>
<dbReference type="Pfam" id="PF02518">
    <property type="entry name" value="HATPase_c"/>
    <property type="match status" value="1"/>
</dbReference>
<evidence type="ECO:0000313" key="18">
    <source>
        <dbReference type="Proteomes" id="UP000011134"/>
    </source>
</evidence>
<evidence type="ECO:0000313" key="17">
    <source>
        <dbReference type="EMBL" id="ELR64243.1"/>
    </source>
</evidence>
<evidence type="ECO:0000256" key="7">
    <source>
        <dbReference type="ARBA" id="ARBA00022840"/>
    </source>
</evidence>
<evidence type="ECO:0000256" key="14">
    <source>
        <dbReference type="SAM" id="Phobius"/>
    </source>
</evidence>
<dbReference type="InterPro" id="IPR033414">
    <property type="entry name" value="Sensor_dom"/>
</dbReference>
<dbReference type="Pfam" id="PF00072">
    <property type="entry name" value="Response_reg"/>
    <property type="match status" value="2"/>
</dbReference>
<evidence type="ECO:0000256" key="8">
    <source>
        <dbReference type="ARBA" id="ARBA00023012"/>
    </source>
</evidence>
<dbReference type="Pfam" id="PF00512">
    <property type="entry name" value="HisKA"/>
    <property type="match status" value="1"/>
</dbReference>
<feature type="compositionally biased region" description="Low complexity" evidence="13">
    <location>
        <begin position="647"/>
        <end position="661"/>
    </location>
</feature>
<dbReference type="Pfam" id="PF17149">
    <property type="entry name" value="CHASE5"/>
    <property type="match status" value="1"/>
</dbReference>
<dbReference type="InterPro" id="IPR001789">
    <property type="entry name" value="Sig_transdc_resp-reg_receiver"/>
</dbReference>
<dbReference type="GO" id="GO:0005524">
    <property type="term" value="F:ATP binding"/>
    <property type="evidence" value="ECO:0007669"/>
    <property type="project" value="UniProtKB-KW"/>
</dbReference>
<dbReference type="PROSITE" id="PS50109">
    <property type="entry name" value="HIS_KIN"/>
    <property type="match status" value="1"/>
</dbReference>
<dbReference type="PROSITE" id="PS50110">
    <property type="entry name" value="RESPONSE_REGULATORY"/>
    <property type="match status" value="2"/>
</dbReference>
<dbReference type="PATRIC" id="fig|1056511.3.peg.3748"/>
<dbReference type="RefSeq" id="WP_007468503.1">
    <property type="nucleotide sequence ID" value="NZ_AMZO01000030.1"/>
</dbReference>
<feature type="domain" description="Response regulatory" evidence="16">
    <location>
        <begin position="682"/>
        <end position="799"/>
    </location>
</feature>
<keyword evidence="14" id="KW-0472">Membrane</keyword>
<dbReference type="InterPro" id="IPR011006">
    <property type="entry name" value="CheY-like_superfamily"/>
</dbReference>
<dbReference type="FunFam" id="1.10.287.130:FF:000002">
    <property type="entry name" value="Two-component osmosensing histidine kinase"/>
    <property type="match status" value="1"/>
</dbReference>
<dbReference type="GO" id="GO:0000155">
    <property type="term" value="F:phosphorelay sensor kinase activity"/>
    <property type="evidence" value="ECO:0007669"/>
    <property type="project" value="InterPro"/>
</dbReference>
<feature type="modified residue" description="4-aspartylphosphate" evidence="11">
    <location>
        <position position="731"/>
    </location>
</feature>
<gene>
    <name evidence="17" type="ORF">C942_02825</name>
</gene>
<dbReference type="SUPFAM" id="SSF52172">
    <property type="entry name" value="CheY-like"/>
    <property type="match status" value="2"/>
</dbReference>
<evidence type="ECO:0000259" key="15">
    <source>
        <dbReference type="PROSITE" id="PS50109"/>
    </source>
</evidence>
<feature type="transmembrane region" description="Helical" evidence="14">
    <location>
        <begin position="20"/>
        <end position="42"/>
    </location>
</feature>
<evidence type="ECO:0000256" key="5">
    <source>
        <dbReference type="ARBA" id="ARBA00022741"/>
    </source>
</evidence>
<dbReference type="Gene3D" id="1.10.287.130">
    <property type="match status" value="1"/>
</dbReference>
<dbReference type="OrthoDB" id="9810730at2"/>
<keyword evidence="4" id="KW-0808">Transferase</keyword>
<dbReference type="CDD" id="cd00082">
    <property type="entry name" value="HisKA"/>
    <property type="match status" value="1"/>
</dbReference>
<dbReference type="InterPro" id="IPR036890">
    <property type="entry name" value="HATPase_C_sf"/>
</dbReference>
<evidence type="ECO:0000256" key="3">
    <source>
        <dbReference type="ARBA" id="ARBA00022553"/>
    </source>
</evidence>
<keyword evidence="14" id="KW-0812">Transmembrane</keyword>
<dbReference type="CDD" id="cd16922">
    <property type="entry name" value="HATPase_EvgS-ArcB-TorS-like"/>
    <property type="match status" value="1"/>
</dbReference>
<keyword evidence="7" id="KW-0067">ATP-binding</keyword>
<dbReference type="PANTHER" id="PTHR45339:SF1">
    <property type="entry name" value="HYBRID SIGNAL TRANSDUCTION HISTIDINE KINASE J"/>
    <property type="match status" value="1"/>
</dbReference>
<keyword evidence="18" id="KW-1185">Reference proteome</keyword>
<dbReference type="SMART" id="SM00448">
    <property type="entry name" value="REC"/>
    <property type="match status" value="2"/>
</dbReference>
<keyword evidence="6 17" id="KW-0418">Kinase</keyword>
<feature type="domain" description="Response regulatory" evidence="16">
    <location>
        <begin position="492"/>
        <end position="613"/>
    </location>
</feature>
<keyword evidence="12" id="KW-0175">Coiled coil</keyword>
<accession>L8J7W8</accession>
<feature type="modified residue" description="4-aspartylphosphate" evidence="11">
    <location>
        <position position="546"/>
    </location>
</feature>
<evidence type="ECO:0000256" key="2">
    <source>
        <dbReference type="ARBA" id="ARBA00012438"/>
    </source>
</evidence>
<dbReference type="Gene3D" id="3.40.50.2300">
    <property type="match status" value="2"/>
</dbReference>
<sequence length="815" mass="91982">MNKTYQQEKPMRKLGIAKQLLISILLISTLFTIFTTCLNLYLDYKEELASIDDRFVQIEESFLSSLVSTLWVEDREQLMMQAEGIMHFPAIHYLEIKDDNGIILQLGAELPKYMHEKSWDMVYKTTSREYKLATLTVQSDLYVVYQGLWDKFLILLLSQAVEIFVIAVVITLITYRLIVHPLTLMSRSVSEFDDNKVPKTVYLDERWFDDEFITLSQRYNQSVCQIRENYIQLEEAREIAEEANRKKSEFLANMSHEIRTPMNGIIGLSSLMKEMEMPADQKEYISMLHTSSLSLLDLINDILDFSKIEAGRLELEHTALNLFELNKEVESVFMVRAAEKRLAFQCSIDRSITPMLLGDATKLRQVLNNLVSNAIKFTDQGYVHLQIQRENESPESVTVRFVVSDTGIGVPADKHDAIFDKFQQADGSTTRKYGGTGLGLAICREIVRMMGGELKISSDTGKGSLFYFSVTLEKNVLPEAEENDRKLLSELNVLLVDDSMLNMRITSAQLSNYGAKSTCCEDAVKAAELVMDALNRKQPFDLIVLDKIMPEIDGFDLAQQLRVRFAEQCPKMMMVSAGPEMGDEEKAKQAGIGSYLARPYKESSLKWAVQHVLRASLSKANIDCNEHVSGAQSVSGDYPAPSTETIRQASQPQQMPQQSRAAELESNQQVGTATGSEEPLPVVLVVEDTAVNQKVAKMMLEKLGVRVEIANNGAEAISRFREQSFDVIFMDCQMPVMDGFAATKAIRTEETEGHRIPIIALTANVVKEEKEKCFAAGMDDFVSKPVSQKMLAVMLEKYLSATAEKLNEYLAFQRD</sequence>
<evidence type="ECO:0000256" key="12">
    <source>
        <dbReference type="SAM" id="Coils"/>
    </source>
</evidence>
<dbReference type="Proteomes" id="UP000011134">
    <property type="component" value="Unassembled WGS sequence"/>
</dbReference>
<keyword evidence="5" id="KW-0547">Nucleotide-binding</keyword>
<dbReference type="InterPro" id="IPR004358">
    <property type="entry name" value="Sig_transdc_His_kin-like_C"/>
</dbReference>
<feature type="coiled-coil region" evidence="12">
    <location>
        <begin position="226"/>
        <end position="253"/>
    </location>
</feature>
<dbReference type="PANTHER" id="PTHR45339">
    <property type="entry name" value="HYBRID SIGNAL TRANSDUCTION HISTIDINE KINASE J"/>
    <property type="match status" value="1"/>
</dbReference>
<name>L8J7W8_9GAMM</name>
<dbReference type="PRINTS" id="PR00344">
    <property type="entry name" value="BCTRLSENSOR"/>
</dbReference>
<dbReference type="FunFam" id="3.30.565.10:FF:000010">
    <property type="entry name" value="Sensor histidine kinase RcsC"/>
    <property type="match status" value="1"/>
</dbReference>
<feature type="transmembrane region" description="Helical" evidence="14">
    <location>
        <begin position="152"/>
        <end position="178"/>
    </location>
</feature>
<keyword evidence="14" id="KW-1133">Transmembrane helix</keyword>